<feature type="signal peptide" evidence="1">
    <location>
        <begin position="1"/>
        <end position="25"/>
    </location>
</feature>
<keyword evidence="1" id="KW-0732">Signal</keyword>
<feature type="chain" id="PRO_5017765609" evidence="1">
    <location>
        <begin position="26"/>
        <end position="134"/>
    </location>
</feature>
<evidence type="ECO:0000313" key="3">
    <source>
        <dbReference type="Proteomes" id="UP000257323"/>
    </source>
</evidence>
<gene>
    <name evidence="2" type="ORF">OP8BY_0301</name>
</gene>
<protein>
    <submittedName>
        <fullName evidence="2">Uncharacterized protein</fullName>
    </submittedName>
</protein>
<dbReference type="AlphaFoldDB" id="A0A3E2BL24"/>
<organism evidence="2 3">
    <name type="scientific">Candidatus Saccharicenans subterraneus</name>
    <dbReference type="NCBI Taxonomy" id="2508984"/>
    <lineage>
        <taxon>Bacteria</taxon>
        <taxon>Candidatus Aminicenantota</taxon>
        <taxon>Candidatus Aminicenantia</taxon>
        <taxon>Candidatus Aminicenantales</taxon>
        <taxon>Candidatus Saccharicenantaceae</taxon>
        <taxon>Candidatus Saccharicenans</taxon>
    </lineage>
</organism>
<evidence type="ECO:0000256" key="1">
    <source>
        <dbReference type="SAM" id="SignalP"/>
    </source>
</evidence>
<evidence type="ECO:0000313" key="2">
    <source>
        <dbReference type="EMBL" id="RFT15411.1"/>
    </source>
</evidence>
<dbReference type="PROSITE" id="PS51257">
    <property type="entry name" value="PROKAR_LIPOPROTEIN"/>
    <property type="match status" value="1"/>
</dbReference>
<sequence>MLPGLKTLLVIAAILLTLSSCLVVAVEKTEGEAEAELQRVRQRVLKLSTRSSSSQPHRLKMLVYDPDEGQLLRISLPLWLVKEGLNHEAESQVGSHGPDFEFDMKGFSRAVREMPPGLLAEVLTDREKVLLWLE</sequence>
<accession>A0A3E2BL24</accession>
<comment type="caution">
    <text evidence="2">The sequence shown here is derived from an EMBL/GenBank/DDBJ whole genome shotgun (WGS) entry which is preliminary data.</text>
</comment>
<dbReference type="EMBL" id="QUAH01000009">
    <property type="protein sequence ID" value="RFT15411.1"/>
    <property type="molecule type" value="Genomic_DNA"/>
</dbReference>
<proteinExistence type="predicted"/>
<name>A0A3E2BL24_9BACT</name>
<reference evidence="2 3" key="1">
    <citation type="submission" date="2018-08" db="EMBL/GenBank/DDBJ databases">
        <title>Genome analysis of the thermophilic bacterium of the candidate phylum Aminicenantes from deep subsurface aquifer revealed its physiology and ecological role.</title>
        <authorList>
            <person name="Kadnikov V.V."/>
            <person name="Mardanov A.V."/>
            <person name="Beletsky A.V."/>
            <person name="Karnachuk O.V."/>
            <person name="Ravin N.V."/>
        </authorList>
    </citation>
    <scope>NUCLEOTIDE SEQUENCE [LARGE SCALE GENOMIC DNA]</scope>
    <source>
        <strain evidence="2">BY38</strain>
    </source>
</reference>
<dbReference type="Proteomes" id="UP000257323">
    <property type="component" value="Unassembled WGS sequence"/>
</dbReference>